<comment type="subcellular location">
    <subcellularLocation>
        <location evidence="1 9">Cell membrane</location>
        <topology evidence="1 9">Multi-pass membrane protein</topology>
    </subcellularLocation>
</comment>
<evidence type="ECO:0000313" key="10">
    <source>
        <dbReference type="EMBL" id="KAF0821745.1"/>
    </source>
</evidence>
<feature type="transmembrane region" description="Helical" evidence="9">
    <location>
        <begin position="120"/>
        <end position="141"/>
    </location>
</feature>
<keyword evidence="6 9" id="KW-0029">Amino-acid transport</keyword>
<evidence type="ECO:0000256" key="2">
    <source>
        <dbReference type="ARBA" id="ARBA00008540"/>
    </source>
</evidence>
<dbReference type="NCBIfam" id="TIGR00796">
    <property type="entry name" value="livcs"/>
    <property type="match status" value="1"/>
</dbReference>
<gene>
    <name evidence="10" type="ORF">KIS1582_4478</name>
</gene>
<proteinExistence type="inferred from homology"/>
<evidence type="ECO:0000256" key="8">
    <source>
        <dbReference type="ARBA" id="ARBA00023136"/>
    </source>
</evidence>
<dbReference type="GO" id="GO:0005304">
    <property type="term" value="F:L-valine transmembrane transporter activity"/>
    <property type="evidence" value="ECO:0007669"/>
    <property type="project" value="TreeGrafter"/>
</dbReference>
<keyword evidence="7 9" id="KW-1133">Transmembrane helix</keyword>
<comment type="similarity">
    <text evidence="2 9">Belongs to the branched chain amino acid transporter family.</text>
</comment>
<dbReference type="Pfam" id="PF05525">
    <property type="entry name" value="Branch_AA_trans"/>
    <property type="match status" value="1"/>
</dbReference>
<keyword evidence="8 9" id="KW-0472">Membrane</keyword>
<dbReference type="PANTHER" id="PTHR30588:SF0">
    <property type="entry name" value="BRANCHED-CHAIN AMINO ACID PERMEASE BRNQ"/>
    <property type="match status" value="1"/>
</dbReference>
<evidence type="ECO:0000256" key="9">
    <source>
        <dbReference type="RuleBase" id="RU362122"/>
    </source>
</evidence>
<keyword evidence="5 9" id="KW-0812">Transmembrane</keyword>
<dbReference type="GO" id="GO:0015188">
    <property type="term" value="F:L-isoleucine transmembrane transporter activity"/>
    <property type="evidence" value="ECO:0007669"/>
    <property type="project" value="TreeGrafter"/>
</dbReference>
<evidence type="ECO:0000256" key="1">
    <source>
        <dbReference type="ARBA" id="ARBA00004651"/>
    </source>
</evidence>
<dbReference type="GO" id="GO:0005886">
    <property type="term" value="C:plasma membrane"/>
    <property type="evidence" value="ECO:0007669"/>
    <property type="project" value="UniProtKB-SubCell"/>
</dbReference>
<feature type="transmembrane region" description="Helical" evidence="9">
    <location>
        <begin position="7"/>
        <end position="29"/>
    </location>
</feature>
<keyword evidence="3 9" id="KW-0813">Transport</keyword>
<feature type="transmembrane region" description="Helical" evidence="9">
    <location>
        <begin position="416"/>
        <end position="435"/>
    </location>
</feature>
<feature type="transmembrane region" description="Helical" evidence="9">
    <location>
        <begin position="153"/>
        <end position="177"/>
    </location>
</feature>
<feature type="transmembrane region" description="Helical" evidence="9">
    <location>
        <begin position="41"/>
        <end position="66"/>
    </location>
</feature>
<reference evidence="10 11" key="1">
    <citation type="journal article" date="2020" name="G3 (Bethesda)">
        <title>Whole Genome Sequencing and Comparative Genomics of Two Nematicidal Bacillus Strains Reveals a Wide Range of Possible Virulence Factors.</title>
        <authorList>
            <person name="Susic N."/>
            <person name="Janezic S."/>
            <person name="Rupnik M."/>
            <person name="Geric Stare B."/>
        </authorList>
    </citation>
    <scope>NUCLEOTIDE SEQUENCE [LARGE SCALE GENOMIC DNA]</scope>
    <source>
        <strain evidence="10 11">I-1582</strain>
    </source>
</reference>
<dbReference type="EMBL" id="VDEM01000084">
    <property type="protein sequence ID" value="KAF0821745.1"/>
    <property type="molecule type" value="Genomic_DNA"/>
</dbReference>
<evidence type="ECO:0000256" key="3">
    <source>
        <dbReference type="ARBA" id="ARBA00022448"/>
    </source>
</evidence>
<feature type="transmembrane region" description="Helical" evidence="9">
    <location>
        <begin position="78"/>
        <end position="100"/>
    </location>
</feature>
<dbReference type="GO" id="GO:0015818">
    <property type="term" value="P:isoleucine transport"/>
    <property type="evidence" value="ECO:0007669"/>
    <property type="project" value="TreeGrafter"/>
</dbReference>
<evidence type="ECO:0000256" key="7">
    <source>
        <dbReference type="ARBA" id="ARBA00022989"/>
    </source>
</evidence>
<evidence type="ECO:0000313" key="11">
    <source>
        <dbReference type="Proteomes" id="UP000465778"/>
    </source>
</evidence>
<feature type="transmembrane region" description="Helical" evidence="9">
    <location>
        <begin position="316"/>
        <end position="335"/>
    </location>
</feature>
<evidence type="ECO:0000256" key="6">
    <source>
        <dbReference type="ARBA" id="ARBA00022970"/>
    </source>
</evidence>
<sequence>MTNKIPFSFTVTVGFMLFALFFGAGNLIFPAMLGQSAGTNVWSANAGFIITGVGLPLLGILALGFSGKSDLQSLASRVNPLFGLAFTVALYLSIGPLFAIPRTATVSYEIGIKPYLSEGSGSVGLIIFSIIFFGITAFFSLNSSKIVDIVGKYLTPILLIVIAVLIGAALFNPMGAFQAPTEAYMNGAFFKGFQEGYLTMDALAAFVFGIIVVNAVKEKGAATKKDTMVFIAKAGLIASGLLAVIYTSLSFIGASSVSGLGALDNGGAVLSGASEHYFGSLGALLLSVIVFGACLTTSIGLITACSSYFNKLMPKVSYKMFVVVLSIFSAVFANFGLSQLIAISVPVLVGIYPLAIALMALTFLHPIFKGRKEVYQGSMLFTFVVSLFDGLNAAGITFAPINDLFSAILPLYDVGLGWIVPSLAGGLIGLAAAAIKGGSQSHSAEVKKAA</sequence>
<dbReference type="PANTHER" id="PTHR30588">
    <property type="entry name" value="BRANCHED-CHAIN AMINO ACID TRANSPORT SYSTEM 2 CARRIER PROTEIN"/>
    <property type="match status" value="1"/>
</dbReference>
<feature type="transmembrane region" description="Helical" evidence="9">
    <location>
        <begin position="380"/>
        <end position="401"/>
    </location>
</feature>
<dbReference type="InterPro" id="IPR004685">
    <property type="entry name" value="Brnchd-chn_aa_trnsp_Livcs"/>
</dbReference>
<accession>A0A800MT14</accession>
<comment type="caution">
    <text evidence="10">The sequence shown here is derived from an EMBL/GenBank/DDBJ whole genome shotgun (WGS) entry which is preliminary data.</text>
</comment>
<feature type="transmembrane region" description="Helical" evidence="9">
    <location>
        <begin position="228"/>
        <end position="257"/>
    </location>
</feature>
<feature type="transmembrane region" description="Helical" evidence="9">
    <location>
        <begin position="341"/>
        <end position="368"/>
    </location>
</feature>
<dbReference type="AlphaFoldDB" id="A0A800MT14"/>
<dbReference type="GO" id="GO:0015190">
    <property type="term" value="F:L-leucine transmembrane transporter activity"/>
    <property type="evidence" value="ECO:0007669"/>
    <property type="project" value="TreeGrafter"/>
</dbReference>
<protein>
    <recommendedName>
        <fullName evidence="9">Branched-chain amino acid transport system carrier protein</fullName>
    </recommendedName>
</protein>
<keyword evidence="4" id="KW-1003">Cell membrane</keyword>
<dbReference type="Proteomes" id="UP000465778">
    <property type="component" value="Unassembled WGS sequence"/>
</dbReference>
<feature type="transmembrane region" description="Helical" evidence="9">
    <location>
        <begin position="197"/>
        <end position="216"/>
    </location>
</feature>
<comment type="function">
    <text evidence="9">Component of the transport system for branched-chain amino acids.</text>
</comment>
<evidence type="ECO:0000256" key="5">
    <source>
        <dbReference type="ARBA" id="ARBA00022692"/>
    </source>
</evidence>
<organism evidence="10 11">
    <name type="scientific">Cytobacillus firmus</name>
    <name type="common">Bacillus firmus</name>
    <dbReference type="NCBI Taxonomy" id="1399"/>
    <lineage>
        <taxon>Bacteria</taxon>
        <taxon>Bacillati</taxon>
        <taxon>Bacillota</taxon>
        <taxon>Bacilli</taxon>
        <taxon>Bacillales</taxon>
        <taxon>Bacillaceae</taxon>
        <taxon>Cytobacillus</taxon>
    </lineage>
</organism>
<feature type="transmembrane region" description="Helical" evidence="9">
    <location>
        <begin position="277"/>
        <end position="304"/>
    </location>
</feature>
<name>A0A800MT14_CYTFI</name>
<evidence type="ECO:0000256" key="4">
    <source>
        <dbReference type="ARBA" id="ARBA00022475"/>
    </source>
</evidence>
<dbReference type="OrthoDB" id="9783920at2"/>
<dbReference type="RefSeq" id="WP_159346819.1">
    <property type="nucleotide sequence ID" value="NZ_JBALOT010000107.1"/>
</dbReference>
<dbReference type="GO" id="GO:0015820">
    <property type="term" value="P:L-leucine transport"/>
    <property type="evidence" value="ECO:0007669"/>
    <property type="project" value="TreeGrafter"/>
</dbReference>